<protein>
    <submittedName>
        <fullName evidence="1">Alpha/beta hydrolase</fullName>
    </submittedName>
</protein>
<organism evidence="1 2">
    <name type="scientific">Fluctibacter halophilus</name>
    <dbReference type="NCBI Taxonomy" id="226011"/>
    <lineage>
        <taxon>Bacteria</taxon>
        <taxon>Pseudomonadati</taxon>
        <taxon>Pseudomonadota</taxon>
        <taxon>Gammaproteobacteria</taxon>
        <taxon>Alteromonadales</taxon>
        <taxon>Alteromonadaceae</taxon>
        <taxon>Fluctibacter</taxon>
    </lineage>
</organism>
<dbReference type="PANTHER" id="PTHR33428:SF14">
    <property type="entry name" value="CARBOXYLESTERASE TYPE B DOMAIN-CONTAINING PROTEIN"/>
    <property type="match status" value="1"/>
</dbReference>
<dbReference type="Gene3D" id="3.40.50.1820">
    <property type="entry name" value="alpha/beta hydrolase"/>
    <property type="match status" value="1"/>
</dbReference>
<dbReference type="PANTHER" id="PTHR33428">
    <property type="entry name" value="CHLOROPHYLLASE-2, CHLOROPLASTIC"/>
    <property type="match status" value="1"/>
</dbReference>
<dbReference type="InterPro" id="IPR029058">
    <property type="entry name" value="AB_hydrolase_fold"/>
</dbReference>
<dbReference type="SUPFAM" id="SSF53474">
    <property type="entry name" value="alpha/beta-Hydrolases"/>
    <property type="match status" value="1"/>
</dbReference>
<evidence type="ECO:0000313" key="2">
    <source>
        <dbReference type="Proteomes" id="UP001520878"/>
    </source>
</evidence>
<keyword evidence="1" id="KW-0378">Hydrolase</keyword>
<reference evidence="1 2" key="1">
    <citation type="submission" date="2021-10" db="EMBL/GenBank/DDBJ databases">
        <title>Draft genome of Aestuariibacter halophilus JC2043.</title>
        <authorList>
            <person name="Emsley S.A."/>
            <person name="Pfannmuller K.M."/>
            <person name="Ushijima B."/>
            <person name="Saw J.H."/>
            <person name="Videau P."/>
        </authorList>
    </citation>
    <scope>NUCLEOTIDE SEQUENCE [LARGE SCALE GENOMIC DNA]</scope>
    <source>
        <strain evidence="1 2">JC2043</strain>
    </source>
</reference>
<dbReference type="EMBL" id="JAJEWP010000008">
    <property type="protein sequence ID" value="MCC2618195.1"/>
    <property type="molecule type" value="Genomic_DNA"/>
</dbReference>
<evidence type="ECO:0000313" key="1">
    <source>
        <dbReference type="EMBL" id="MCC2618195.1"/>
    </source>
</evidence>
<sequence>MALLWAGTVNANTVYDSSRDRHIPVTLSYPVDQQRCTKQQQCPVAFVSAGYGVSHNHYTFITQHLNRLGYLVVAVAHELPQDPPLSVQGNLYQTRQENWIRGAQTLDFLTRHLADAQPNYRFDAVLLVGHSNGGDISAWLANEGKPYVDKVITLDHRRVPLPRSKEVRVLSIRASDFPADEGVLPTEEERQTYASCVVKIPESRHNDMSDHGPAWLKQTITTVIDDYLVRQACDLPD</sequence>
<gene>
    <name evidence="1" type="ORF">LJ739_18205</name>
</gene>
<comment type="caution">
    <text evidence="1">The sequence shown here is derived from an EMBL/GenBank/DDBJ whole genome shotgun (WGS) entry which is preliminary data.</text>
</comment>
<dbReference type="GO" id="GO:0016787">
    <property type="term" value="F:hydrolase activity"/>
    <property type="evidence" value="ECO:0007669"/>
    <property type="project" value="UniProtKB-KW"/>
</dbReference>
<dbReference type="RefSeq" id="WP_229162873.1">
    <property type="nucleotide sequence ID" value="NZ_JAJEWP010000008.1"/>
</dbReference>
<name>A0ABS8GE69_9ALTE</name>
<accession>A0ABS8GE69</accession>
<keyword evidence="2" id="KW-1185">Reference proteome</keyword>
<proteinExistence type="predicted"/>
<dbReference type="Proteomes" id="UP001520878">
    <property type="component" value="Unassembled WGS sequence"/>
</dbReference>